<protein>
    <submittedName>
        <fullName evidence="3">Uncharacterized protein</fullName>
    </submittedName>
</protein>
<evidence type="ECO:0000256" key="2">
    <source>
        <dbReference type="SAM" id="MobiDB-lite"/>
    </source>
</evidence>
<accession>A0A9P0BGQ1</accession>
<keyword evidence="4" id="KW-1185">Reference proteome</keyword>
<feature type="compositionally biased region" description="Basic and acidic residues" evidence="2">
    <location>
        <begin position="396"/>
        <end position="411"/>
    </location>
</feature>
<dbReference type="OrthoDB" id="6776827at2759"/>
<evidence type="ECO:0000256" key="1">
    <source>
        <dbReference type="SAM" id="Coils"/>
    </source>
</evidence>
<gene>
    <name evidence="3" type="ORF">MELIAE_LOCUS11867</name>
</gene>
<dbReference type="Gene3D" id="3.30.70.1820">
    <property type="entry name" value="L1 transposable element, RRM domain"/>
    <property type="match status" value="1"/>
</dbReference>
<evidence type="ECO:0000313" key="3">
    <source>
        <dbReference type="EMBL" id="CAH0562852.1"/>
    </source>
</evidence>
<dbReference type="Proteomes" id="UP001154078">
    <property type="component" value="Chromosome 8"/>
</dbReference>
<keyword evidence="1" id="KW-0175">Coiled coil</keyword>
<proteinExistence type="predicted"/>
<dbReference type="AlphaFoldDB" id="A0A9P0BGQ1"/>
<feature type="region of interest" description="Disordered" evidence="2">
    <location>
        <begin position="280"/>
        <end position="336"/>
    </location>
</feature>
<feature type="coiled-coil region" evidence="1">
    <location>
        <begin position="9"/>
        <end position="61"/>
    </location>
</feature>
<evidence type="ECO:0000313" key="4">
    <source>
        <dbReference type="Proteomes" id="UP001154078"/>
    </source>
</evidence>
<feature type="compositionally biased region" description="Acidic residues" evidence="2">
    <location>
        <begin position="307"/>
        <end position="319"/>
    </location>
</feature>
<feature type="region of interest" description="Disordered" evidence="2">
    <location>
        <begin position="210"/>
        <end position="236"/>
    </location>
</feature>
<sequence>MPITLEDLYALIKQENKNLSTEINNLKLEIKDELQELKSENLKLKNENIALTEKILQIERKQKKYSIFLYGLKEDENRTEENIIKILKEDLNINCSVKDFRDIYRVGKKTNKPRPVFMEVVNYPLKTNIFKKAAANSEALKRRQIYFTPDYTSEEYSKRKTLNKYLKEAKEKEFKAKIVKNKLIVNNKDLCKNSEIFNKEEQEELLNNAEEHLEEEDNSKSKEQKQNKRKLDITPSKPTGTELEQFCCAVSGFTLDEYKAVVAISSVTVAVAVTTEVIPPSTRFDSSSPHVHGQRDEQQNATTFEPGNDDDEVADDINDVPDFSSPHGHGQRDEQQNATTFELDNEDDDGDSCLVKNLNISDNVNEDDKVSGYNNDVPSDDGSPRDNLSTKRKATASRDDDHSSDESSKKA</sequence>
<feature type="compositionally biased region" description="Basic and acidic residues" evidence="2">
    <location>
        <begin position="218"/>
        <end position="232"/>
    </location>
</feature>
<feature type="region of interest" description="Disordered" evidence="2">
    <location>
        <begin position="364"/>
        <end position="411"/>
    </location>
</feature>
<name>A0A9P0BGQ1_BRAAE</name>
<dbReference type="EMBL" id="OV121139">
    <property type="protein sequence ID" value="CAH0562852.1"/>
    <property type="molecule type" value="Genomic_DNA"/>
</dbReference>
<reference evidence="3" key="1">
    <citation type="submission" date="2021-12" db="EMBL/GenBank/DDBJ databases">
        <authorList>
            <person name="King R."/>
        </authorList>
    </citation>
    <scope>NUCLEOTIDE SEQUENCE</scope>
</reference>
<organism evidence="3 4">
    <name type="scientific">Brassicogethes aeneus</name>
    <name type="common">Rape pollen beetle</name>
    <name type="synonym">Meligethes aeneus</name>
    <dbReference type="NCBI Taxonomy" id="1431903"/>
    <lineage>
        <taxon>Eukaryota</taxon>
        <taxon>Metazoa</taxon>
        <taxon>Ecdysozoa</taxon>
        <taxon>Arthropoda</taxon>
        <taxon>Hexapoda</taxon>
        <taxon>Insecta</taxon>
        <taxon>Pterygota</taxon>
        <taxon>Neoptera</taxon>
        <taxon>Endopterygota</taxon>
        <taxon>Coleoptera</taxon>
        <taxon>Polyphaga</taxon>
        <taxon>Cucujiformia</taxon>
        <taxon>Nitidulidae</taxon>
        <taxon>Meligethinae</taxon>
        <taxon>Brassicogethes</taxon>
    </lineage>
</organism>